<name>A0ABV0CV82_9SPHN</name>
<dbReference type="Pfam" id="PF13290">
    <property type="entry name" value="CHB_HEX_C_1"/>
    <property type="match status" value="1"/>
</dbReference>
<comment type="caution">
    <text evidence="3">The sequence shown here is derived from an EMBL/GenBank/DDBJ whole genome shotgun (WGS) entry which is preliminary data.</text>
</comment>
<dbReference type="RefSeq" id="WP_346784222.1">
    <property type="nucleotide sequence ID" value="NZ_JBDLBR010000002.1"/>
</dbReference>
<keyword evidence="4" id="KW-1185">Reference proteome</keyword>
<evidence type="ECO:0000313" key="4">
    <source>
        <dbReference type="Proteomes" id="UP001484535"/>
    </source>
</evidence>
<dbReference type="CDD" id="cd00016">
    <property type="entry name" value="ALP_like"/>
    <property type="match status" value="1"/>
</dbReference>
<gene>
    <name evidence="3" type="ORF">ABDJ38_06270</name>
</gene>
<reference evidence="3 4" key="1">
    <citation type="submission" date="2024-05" db="EMBL/GenBank/DDBJ databases">
        <authorList>
            <person name="Park S."/>
        </authorList>
    </citation>
    <scope>NUCLEOTIDE SEQUENCE [LARGE SCALE GENOMIC DNA]</scope>
    <source>
        <strain evidence="3 4">DGU5</strain>
    </source>
</reference>
<evidence type="ECO:0000256" key="1">
    <source>
        <dbReference type="SAM" id="SignalP"/>
    </source>
</evidence>
<dbReference type="InterPro" id="IPR011658">
    <property type="entry name" value="PA14_dom"/>
</dbReference>
<dbReference type="PROSITE" id="PS51820">
    <property type="entry name" value="PA14"/>
    <property type="match status" value="1"/>
</dbReference>
<dbReference type="Gene3D" id="3.40.720.10">
    <property type="entry name" value="Alkaline Phosphatase, subunit A"/>
    <property type="match status" value="1"/>
</dbReference>
<dbReference type="PANTHER" id="PTHR10151">
    <property type="entry name" value="ECTONUCLEOTIDE PYROPHOSPHATASE/PHOSPHODIESTERASE"/>
    <property type="match status" value="1"/>
</dbReference>
<evidence type="ECO:0000259" key="2">
    <source>
        <dbReference type="PROSITE" id="PS51820"/>
    </source>
</evidence>
<sequence>MPSPRLNLAAKLLGAVAAVGLAGPALAQNGAAQPPVRHVIFVGVDGMSPDGINNADTPVMDQMIAEGGSTMHARSVLPTSSSPNWASMLTGVDPSQHGVTSNDWRVGDFTIPASVTGSGNFFPSIFQILHDQHPEWEVGSIYDWDGFGNLYDHRFVDLDVDADGHAETAAHAADYIRTKRPQFLFVHLDQADHAGHADGHGTPEYYAAVESADAEIGLIRQAIEQAGIAEETVIIVSSDHGGVGKGHGGESLAELEIPWIAAGAGVARGRELEMPISTYDLPATVAWLLGIERPYAWIGRPVRAALASEELPKQTYKVSSFYAPPVISPLAQGNDPAGGLFVEDRAELTIANPNPLGEVRYTLDGTNPTATSPLYQGPVAITQSTIVRSALYIDGTQASMPTTGYFRVLEPSDEPRGLSWNAYLLPEDPVRLPVFDELEPVASGVTHEVSLSELDLPRDNAIAVTFDGFIDIPATGTYDFYLASDDGSKLYIDGKTVVDNDGDHGVIMKAGSAQLEAGRHAFRAEWFNGGGGAWVGAWFQGPGIVRQFLDPNLLSPR</sequence>
<dbReference type="Proteomes" id="UP001484535">
    <property type="component" value="Unassembled WGS sequence"/>
</dbReference>
<dbReference type="InterPro" id="IPR037524">
    <property type="entry name" value="PA14/GLEYA"/>
</dbReference>
<dbReference type="SUPFAM" id="SSF53649">
    <property type="entry name" value="Alkaline phosphatase-like"/>
    <property type="match status" value="1"/>
</dbReference>
<protein>
    <submittedName>
        <fullName evidence="3">Alkaline phosphatase family protein</fullName>
    </submittedName>
</protein>
<dbReference type="SUPFAM" id="SSF56988">
    <property type="entry name" value="Anthrax protective antigen"/>
    <property type="match status" value="1"/>
</dbReference>
<dbReference type="SMART" id="SM00758">
    <property type="entry name" value="PA14"/>
    <property type="match status" value="1"/>
</dbReference>
<dbReference type="InterPro" id="IPR059177">
    <property type="entry name" value="GH29D-like_dom"/>
</dbReference>
<dbReference type="InterPro" id="IPR017850">
    <property type="entry name" value="Alkaline_phosphatase_core_sf"/>
</dbReference>
<organism evidence="3 4">
    <name type="scientific">Aurantiacibacter flavus</name>
    <dbReference type="NCBI Taxonomy" id="3145232"/>
    <lineage>
        <taxon>Bacteria</taxon>
        <taxon>Pseudomonadati</taxon>
        <taxon>Pseudomonadota</taxon>
        <taxon>Alphaproteobacteria</taxon>
        <taxon>Sphingomonadales</taxon>
        <taxon>Erythrobacteraceae</taxon>
        <taxon>Aurantiacibacter</taxon>
    </lineage>
</organism>
<feature type="signal peptide" evidence="1">
    <location>
        <begin position="1"/>
        <end position="27"/>
    </location>
</feature>
<dbReference type="Pfam" id="PF01663">
    <property type="entry name" value="Phosphodiest"/>
    <property type="match status" value="1"/>
</dbReference>
<dbReference type="InterPro" id="IPR002591">
    <property type="entry name" value="Phosphodiest/P_Trfase"/>
</dbReference>
<dbReference type="EMBL" id="JBDLBR010000002">
    <property type="protein sequence ID" value="MEN7536772.1"/>
    <property type="molecule type" value="Genomic_DNA"/>
</dbReference>
<evidence type="ECO:0000313" key="3">
    <source>
        <dbReference type="EMBL" id="MEN7536772.1"/>
    </source>
</evidence>
<proteinExistence type="predicted"/>
<dbReference type="Pfam" id="PF07691">
    <property type="entry name" value="PA14"/>
    <property type="match status" value="1"/>
</dbReference>
<feature type="domain" description="PA14" evidence="2">
    <location>
        <begin position="413"/>
        <end position="553"/>
    </location>
</feature>
<accession>A0ABV0CV82</accession>
<dbReference type="PANTHER" id="PTHR10151:SF120">
    <property type="entry name" value="BIS(5'-ADENOSYL)-TRIPHOSPHATASE"/>
    <property type="match status" value="1"/>
</dbReference>
<dbReference type="Gene3D" id="3.90.182.10">
    <property type="entry name" value="Toxin - Anthrax Protective Antigen,domain 1"/>
    <property type="match status" value="1"/>
</dbReference>
<keyword evidence="1" id="KW-0732">Signal</keyword>
<feature type="chain" id="PRO_5047182265" evidence="1">
    <location>
        <begin position="28"/>
        <end position="557"/>
    </location>
</feature>